<comment type="caution">
    <text evidence="1">The sequence shown here is derived from an EMBL/GenBank/DDBJ whole genome shotgun (WGS) entry which is preliminary data.</text>
</comment>
<protein>
    <submittedName>
        <fullName evidence="1">Uncharacterized protein</fullName>
    </submittedName>
</protein>
<evidence type="ECO:0000313" key="2">
    <source>
        <dbReference type="Proteomes" id="UP000603865"/>
    </source>
</evidence>
<organism evidence="1 2">
    <name type="scientific">Deinococcus ruber</name>
    <dbReference type="NCBI Taxonomy" id="1848197"/>
    <lineage>
        <taxon>Bacteria</taxon>
        <taxon>Thermotogati</taxon>
        <taxon>Deinococcota</taxon>
        <taxon>Deinococci</taxon>
        <taxon>Deinococcales</taxon>
        <taxon>Deinococcaceae</taxon>
        <taxon>Deinococcus</taxon>
    </lineage>
</organism>
<sequence>MNDEGAPMDDPILSCSLVSIQIDRLARQHGGLGSSRHHAVLGYQAFLLQERLGPATAEQLRISSERVNSGRRYWYDTTDVTISLLSVASELLLNDTGVDPSYQRYALQPPTTHAFKQLNWLHRAQAQVMYGAYLVVALLDTTLLREEAERLARTQVWAVINAGLVEGREQGRGELA</sequence>
<gene>
    <name evidence="1" type="ORF">GCM10008957_32480</name>
</gene>
<accession>A0A918CCK5</accession>
<dbReference type="Proteomes" id="UP000603865">
    <property type="component" value="Unassembled WGS sequence"/>
</dbReference>
<dbReference type="AlphaFoldDB" id="A0A918CCK5"/>
<reference evidence="1" key="2">
    <citation type="submission" date="2020-09" db="EMBL/GenBank/DDBJ databases">
        <authorList>
            <person name="Sun Q."/>
            <person name="Ohkuma M."/>
        </authorList>
    </citation>
    <scope>NUCLEOTIDE SEQUENCE</scope>
    <source>
        <strain evidence="1">JCM 31311</strain>
    </source>
</reference>
<evidence type="ECO:0000313" key="1">
    <source>
        <dbReference type="EMBL" id="GGR17339.1"/>
    </source>
</evidence>
<dbReference type="EMBL" id="BMQL01000020">
    <property type="protein sequence ID" value="GGR17339.1"/>
    <property type="molecule type" value="Genomic_DNA"/>
</dbReference>
<reference evidence="1" key="1">
    <citation type="journal article" date="2014" name="Int. J. Syst. Evol. Microbiol.">
        <title>Complete genome sequence of Corynebacterium casei LMG S-19264T (=DSM 44701T), isolated from a smear-ripened cheese.</title>
        <authorList>
            <consortium name="US DOE Joint Genome Institute (JGI-PGF)"/>
            <person name="Walter F."/>
            <person name="Albersmeier A."/>
            <person name="Kalinowski J."/>
            <person name="Ruckert C."/>
        </authorList>
    </citation>
    <scope>NUCLEOTIDE SEQUENCE</scope>
    <source>
        <strain evidence="1">JCM 31311</strain>
    </source>
</reference>
<name>A0A918CCK5_9DEIO</name>
<keyword evidence="2" id="KW-1185">Reference proteome</keyword>
<proteinExistence type="predicted"/>